<dbReference type="SUPFAM" id="SSF51126">
    <property type="entry name" value="Pectin lyase-like"/>
    <property type="match status" value="1"/>
</dbReference>
<dbReference type="SUPFAM" id="SSF103515">
    <property type="entry name" value="Autotransporter"/>
    <property type="match status" value="1"/>
</dbReference>
<dbReference type="PROSITE" id="PS51208">
    <property type="entry name" value="AUTOTRANSPORTER"/>
    <property type="match status" value="1"/>
</dbReference>
<evidence type="ECO:0000259" key="1">
    <source>
        <dbReference type="PROSITE" id="PS51208"/>
    </source>
</evidence>
<feature type="domain" description="Autotransporter" evidence="1">
    <location>
        <begin position="523"/>
        <end position="803"/>
    </location>
</feature>
<protein>
    <recommendedName>
        <fullName evidence="1">Autotransporter domain-containing protein</fullName>
    </recommendedName>
</protein>
<dbReference type="InterPro" id="IPR005546">
    <property type="entry name" value="Autotransporte_beta"/>
</dbReference>
<name>A0ABN4RVJ2_9BORD</name>
<dbReference type="InterPro" id="IPR036709">
    <property type="entry name" value="Autotransporte_beta_dom_sf"/>
</dbReference>
<dbReference type="Proteomes" id="UP000092950">
    <property type="component" value="Chromosome"/>
</dbReference>
<dbReference type="Gene3D" id="2.40.128.130">
    <property type="entry name" value="Autotransporter beta-domain"/>
    <property type="match status" value="1"/>
</dbReference>
<keyword evidence="3" id="KW-1185">Reference proteome</keyword>
<dbReference type="Pfam" id="PF03797">
    <property type="entry name" value="Autotransporter"/>
    <property type="match status" value="1"/>
</dbReference>
<evidence type="ECO:0000313" key="2">
    <source>
        <dbReference type="EMBL" id="ANY17627.1"/>
    </source>
</evidence>
<dbReference type="EMBL" id="CP016440">
    <property type="protein sequence ID" value="ANY17627.1"/>
    <property type="molecule type" value="Genomic_DNA"/>
</dbReference>
<evidence type="ECO:0000313" key="3">
    <source>
        <dbReference type="Proteomes" id="UP000092950"/>
    </source>
</evidence>
<organism evidence="2 3">
    <name type="scientific">Bordetella pseudohinzii</name>
    <dbReference type="NCBI Taxonomy" id="1331258"/>
    <lineage>
        <taxon>Bacteria</taxon>
        <taxon>Pseudomonadati</taxon>
        <taxon>Pseudomonadota</taxon>
        <taxon>Betaproteobacteria</taxon>
        <taxon>Burkholderiales</taxon>
        <taxon>Alcaligenaceae</taxon>
        <taxon>Bordetella</taxon>
    </lineage>
</organism>
<sequence length="803" mass="84198">MENQGRLHVHTLNLHQGKTVVSGPGSSLTIRDYGAFALGRNPKNYVGWDGNGTLEVKDGGTVISHATAQFTFHPDDAGTLLVSGASSVVTLNKGLNSTMGGAATIKIQDGGSLISKHAATFGTPRLKMYQRYEIRTTRILVDGEGSRWHHSEGTFKLQSKAGIQLSNRGALDLGDQTLHLAGKHSQVLIGGGPDDEAQAGGTLTAGQLAFSSDASKANSQKLVFNHIPTEAGLEFAPVLSGKGNIEHKQGHTILSGHSEQFAGSTTVTGGMLVVTGKLGGTVDVKAGGALGGMGGTLSGKTTVHDGGTLHVASQGMAFNDDLTLHGALAVALPATPTAQPLLKVSGNAKLENTSQLTISMAGMRQAASSYLLLQANKLEGSFGAHQTVANNLAFLDTSLDYAEANTVRLALVRRAEASGAPKRFESEARSRNARSAARALDALPAQHALHQFVLTLPKGAPEPVFKALSGDAATAVSSALHQSAIAAVRRIPIERLRNTLQAGMRPGALLAQTGSAYPVSALPASASHPLWAQAFGAWQRDRADSNAPAGRATTGGLFIGADRPLAMGWRLGGALGYSHTHVSVAERSAKAGIDNYSLALYGGRQWQTGLGKLSLLLGASHTLHRIHSDRDLARIGLSDTLKARYKGSTSQLFTEIGHAFPLPQGYVEPYLGASFNHLHTDAYTEKGGMAALRGQTYNRSSLTTTLGLHAWRGFTVGGKDLHIRGGLAWRYTGQDLTPRARLAFQGGPAFTVQGLPIARSTAQAELGADLAVNRQATLGLGYAGEFASRSQQHTVTLNARWAF</sequence>
<reference evidence="2 3" key="1">
    <citation type="submission" date="2016-07" db="EMBL/GenBank/DDBJ databases">
        <title>Complete genome sequences of Bordetella pseudohinzii.</title>
        <authorList>
            <person name="Spilker T."/>
            <person name="Darrah R."/>
            <person name="LiPuma J.J."/>
        </authorList>
    </citation>
    <scope>NUCLEOTIDE SEQUENCE [LARGE SCALE GENOMIC DNA]</scope>
    <source>
        <strain evidence="2 3">HI4681</strain>
    </source>
</reference>
<dbReference type="SMART" id="SM00869">
    <property type="entry name" value="Autotransporter"/>
    <property type="match status" value="1"/>
</dbReference>
<dbReference type="InterPro" id="IPR011050">
    <property type="entry name" value="Pectin_lyase_fold/virulence"/>
</dbReference>
<accession>A0ABN4RVJ2</accession>
<dbReference type="NCBIfam" id="TIGR01414">
    <property type="entry name" value="autotrans_barl"/>
    <property type="match status" value="1"/>
</dbReference>
<dbReference type="InterPro" id="IPR006315">
    <property type="entry name" value="OM_autotransptr_brl_dom"/>
</dbReference>
<proteinExistence type="predicted"/>
<gene>
    <name evidence="2" type="ORF">BBN53_18120</name>
</gene>